<comment type="caution">
    <text evidence="2">The sequence shown here is derived from an EMBL/GenBank/DDBJ whole genome shotgun (WGS) entry which is preliminary data.</text>
</comment>
<protein>
    <submittedName>
        <fullName evidence="2">Uncharacterized protein</fullName>
    </submittedName>
</protein>
<feature type="region of interest" description="Disordered" evidence="1">
    <location>
        <begin position="319"/>
        <end position="403"/>
    </location>
</feature>
<dbReference type="Proteomes" id="UP001141806">
    <property type="component" value="Unassembled WGS sequence"/>
</dbReference>
<reference evidence="2" key="1">
    <citation type="journal article" date="2023" name="Plant J.">
        <title>The genome of the king protea, Protea cynaroides.</title>
        <authorList>
            <person name="Chang J."/>
            <person name="Duong T.A."/>
            <person name="Schoeman C."/>
            <person name="Ma X."/>
            <person name="Roodt D."/>
            <person name="Barker N."/>
            <person name="Li Z."/>
            <person name="Van de Peer Y."/>
            <person name="Mizrachi E."/>
        </authorList>
    </citation>
    <scope>NUCLEOTIDE SEQUENCE</scope>
    <source>
        <tissue evidence="2">Young leaves</tissue>
    </source>
</reference>
<feature type="compositionally biased region" description="Low complexity" evidence="1">
    <location>
        <begin position="237"/>
        <end position="248"/>
    </location>
</feature>
<name>A0A9Q0K3F0_9MAGN</name>
<feature type="compositionally biased region" description="Pro residues" evidence="1">
    <location>
        <begin position="31"/>
        <end position="43"/>
    </location>
</feature>
<keyword evidence="3" id="KW-1185">Reference proteome</keyword>
<sequence length="403" mass="43731">MSSCRDFVLALEAEMQFPSLAIGDIQSCSPEPQPLQSIPPNPPCCFEDKPPPTPTNKPSDAPLEPSDLSASEEDHFPTLAPSSKAKNGSVPDRNCPLRPKNPEVTDEVITNVKENPSHIPEKQEVRDQKVSGEEEFEKPKGKNRRRVRKMNSMDSGQGKNRVLLEPTEEGISSFQILNPIPQDKALQSETVLPAPPSMPQSCPHATSIPTYLNPFDPIANLSESDPDYPIWPPPDRQQSASKKQLASSVIKPLKSRAKSLAKKPTPATIITSPFKPLNPTPPLNPLSINLRPSVSSHFRTKLPTLPFSRLAILEPTLDPSSNPVPTSFGEPPLVAVPKDKTGLSTVGSLGVESEMGDSDSESQLSDDWDSLNKDHLMVTKGSDVEGGQKLGYPKTSRISSKSG</sequence>
<dbReference type="EMBL" id="JAMYWD010000009">
    <property type="protein sequence ID" value="KAJ4960515.1"/>
    <property type="molecule type" value="Genomic_DNA"/>
</dbReference>
<evidence type="ECO:0000313" key="2">
    <source>
        <dbReference type="EMBL" id="KAJ4960515.1"/>
    </source>
</evidence>
<evidence type="ECO:0000313" key="3">
    <source>
        <dbReference type="Proteomes" id="UP001141806"/>
    </source>
</evidence>
<organism evidence="2 3">
    <name type="scientific">Protea cynaroides</name>
    <dbReference type="NCBI Taxonomy" id="273540"/>
    <lineage>
        <taxon>Eukaryota</taxon>
        <taxon>Viridiplantae</taxon>
        <taxon>Streptophyta</taxon>
        <taxon>Embryophyta</taxon>
        <taxon>Tracheophyta</taxon>
        <taxon>Spermatophyta</taxon>
        <taxon>Magnoliopsida</taxon>
        <taxon>Proteales</taxon>
        <taxon>Proteaceae</taxon>
        <taxon>Protea</taxon>
    </lineage>
</organism>
<evidence type="ECO:0000256" key="1">
    <source>
        <dbReference type="SAM" id="MobiDB-lite"/>
    </source>
</evidence>
<feature type="region of interest" description="Disordered" evidence="1">
    <location>
        <begin position="216"/>
        <end position="278"/>
    </location>
</feature>
<dbReference type="AlphaFoldDB" id="A0A9Q0K3F0"/>
<proteinExistence type="predicted"/>
<feature type="compositionally biased region" description="Acidic residues" evidence="1">
    <location>
        <begin position="354"/>
        <end position="369"/>
    </location>
</feature>
<accession>A0A9Q0K3F0</accession>
<feature type="region of interest" description="Disordered" evidence="1">
    <location>
        <begin position="24"/>
        <end position="162"/>
    </location>
</feature>
<gene>
    <name evidence="2" type="ORF">NE237_020425</name>
</gene>
<feature type="compositionally biased region" description="Basic and acidic residues" evidence="1">
    <location>
        <begin position="115"/>
        <end position="140"/>
    </location>
</feature>